<evidence type="ECO:0000256" key="3">
    <source>
        <dbReference type="ARBA" id="ARBA00023163"/>
    </source>
</evidence>
<keyword evidence="7" id="KW-1185">Reference proteome</keyword>
<dbReference type="PRINTS" id="PR00455">
    <property type="entry name" value="HTHTETR"/>
</dbReference>
<reference evidence="6 7" key="1">
    <citation type="submission" date="2012-09" db="EMBL/GenBank/DDBJ databases">
        <title>Genome Sequence of alkane-degrading Bacterium Alcanivorax sp. 6-D-6.</title>
        <authorList>
            <person name="Lai Q."/>
            <person name="Shao Z."/>
        </authorList>
    </citation>
    <scope>NUCLEOTIDE SEQUENCE [LARGE SCALE GENOMIC DNA]</scope>
    <source>
        <strain evidence="6 7">6-D-6</strain>
    </source>
</reference>
<dbReference type="RefSeq" id="WP_159660818.1">
    <property type="nucleotide sequence ID" value="NZ_AQPF01000016.1"/>
</dbReference>
<dbReference type="EMBL" id="AQPF01000016">
    <property type="protein sequence ID" value="KAF0805499.1"/>
    <property type="molecule type" value="Genomic_DNA"/>
</dbReference>
<keyword evidence="3" id="KW-0804">Transcription</keyword>
<keyword evidence="2 4" id="KW-0238">DNA-binding</keyword>
<dbReference type="PANTHER" id="PTHR47506">
    <property type="entry name" value="TRANSCRIPTIONAL REGULATORY PROTEIN"/>
    <property type="match status" value="1"/>
</dbReference>
<gene>
    <name evidence="6" type="ORF">A6D6_02305</name>
</gene>
<organism evidence="6 7">
    <name type="scientific">Alcanivorax xiamenensis</name>
    <dbReference type="NCBI Taxonomy" id="1177156"/>
    <lineage>
        <taxon>Bacteria</taxon>
        <taxon>Pseudomonadati</taxon>
        <taxon>Pseudomonadota</taxon>
        <taxon>Gammaproteobacteria</taxon>
        <taxon>Oceanospirillales</taxon>
        <taxon>Alcanivoracaceae</taxon>
        <taxon>Alcanivorax</taxon>
    </lineage>
</organism>
<dbReference type="InterPro" id="IPR036271">
    <property type="entry name" value="Tet_transcr_reg_TetR-rel_C_sf"/>
</dbReference>
<evidence type="ECO:0000256" key="1">
    <source>
        <dbReference type="ARBA" id="ARBA00023015"/>
    </source>
</evidence>
<proteinExistence type="predicted"/>
<evidence type="ECO:0000313" key="6">
    <source>
        <dbReference type="EMBL" id="KAF0805499.1"/>
    </source>
</evidence>
<dbReference type="SUPFAM" id="SSF46689">
    <property type="entry name" value="Homeodomain-like"/>
    <property type="match status" value="1"/>
</dbReference>
<name>A0ABQ6Y8G5_9GAMM</name>
<dbReference type="SUPFAM" id="SSF48498">
    <property type="entry name" value="Tetracyclin repressor-like, C-terminal domain"/>
    <property type="match status" value="1"/>
</dbReference>
<evidence type="ECO:0000313" key="7">
    <source>
        <dbReference type="Proteomes" id="UP000771797"/>
    </source>
</evidence>
<dbReference type="Gene3D" id="1.10.357.10">
    <property type="entry name" value="Tetracycline Repressor, domain 2"/>
    <property type="match status" value="1"/>
</dbReference>
<dbReference type="PANTHER" id="PTHR47506:SF7">
    <property type="entry name" value="TRANSCRIPTIONAL REGULATORY PROTEIN"/>
    <property type="match status" value="1"/>
</dbReference>
<dbReference type="Gene3D" id="1.10.10.60">
    <property type="entry name" value="Homeodomain-like"/>
    <property type="match status" value="1"/>
</dbReference>
<sequence>MRVTRAQAEENRERVIETAGQLFREKGFDGVGLNDLMQAAGLTRGGFYGQFESKLDLAVQALNRAQRYNLERWRPLAEQPRQEALRNLVGGYLSRYHQQHPEDGCALAALAVDTARQPEALKAAFTDNLRTFLDFVAGLCAGDCEEQRQQQAMAVLSTLVGALVLSRATDDADLARGLRRAASQAALEVGAKN</sequence>
<accession>A0ABQ6Y8G5</accession>
<dbReference type="Pfam" id="PF21993">
    <property type="entry name" value="TetR_C_13_2"/>
    <property type="match status" value="1"/>
</dbReference>
<keyword evidence="1" id="KW-0805">Transcription regulation</keyword>
<feature type="DNA-binding region" description="H-T-H motif" evidence="4">
    <location>
        <begin position="32"/>
        <end position="51"/>
    </location>
</feature>
<dbReference type="InterPro" id="IPR009057">
    <property type="entry name" value="Homeodomain-like_sf"/>
</dbReference>
<dbReference type="Proteomes" id="UP000771797">
    <property type="component" value="Unassembled WGS sequence"/>
</dbReference>
<dbReference type="InterPro" id="IPR054156">
    <property type="entry name" value="YxaF_TetR_C"/>
</dbReference>
<dbReference type="InterPro" id="IPR001647">
    <property type="entry name" value="HTH_TetR"/>
</dbReference>
<dbReference type="Pfam" id="PF00440">
    <property type="entry name" value="TetR_N"/>
    <property type="match status" value="1"/>
</dbReference>
<feature type="domain" description="HTH tetR-type" evidence="5">
    <location>
        <begin position="9"/>
        <end position="69"/>
    </location>
</feature>
<comment type="caution">
    <text evidence="6">The sequence shown here is derived from an EMBL/GenBank/DDBJ whole genome shotgun (WGS) entry which is preliminary data.</text>
</comment>
<evidence type="ECO:0000256" key="2">
    <source>
        <dbReference type="ARBA" id="ARBA00023125"/>
    </source>
</evidence>
<evidence type="ECO:0000256" key="4">
    <source>
        <dbReference type="PROSITE-ProRule" id="PRU00335"/>
    </source>
</evidence>
<dbReference type="PROSITE" id="PS50977">
    <property type="entry name" value="HTH_TETR_2"/>
    <property type="match status" value="1"/>
</dbReference>
<evidence type="ECO:0000259" key="5">
    <source>
        <dbReference type="PROSITE" id="PS50977"/>
    </source>
</evidence>
<protein>
    <submittedName>
        <fullName evidence="6">Transcriptional regulator</fullName>
    </submittedName>
</protein>